<dbReference type="RefSeq" id="YP_784202.1">
    <property type="nucleotide sequence ID" value="NC_008030.1"/>
</dbReference>
<proteinExistence type="predicted"/>
<organismHost>
    <name type="scientific">Crocodylus niloticus</name>
    <name type="common">Nile crocodile</name>
    <name type="synonym">African crocodile</name>
    <dbReference type="NCBI Taxonomy" id="8501"/>
</organismHost>
<organismHost>
    <name type="scientific">Crocodylus johnstoni</name>
    <name type="common">Australian freshwater crocodile</name>
    <dbReference type="NCBI Taxonomy" id="184234"/>
</organismHost>
<dbReference type="Gene3D" id="1.20.1280.50">
    <property type="match status" value="1"/>
</dbReference>
<dbReference type="GeneID" id="4363457"/>
<sequence length="196" mass="23122">MDTLPPELLEKVFSFLEDRDLCACRGTRRAWLEIIDAGPTWIRRFKQRFGFWPAEPALQDSVREVYQRFPAGRNLLPAPYRNQKNVNYDFDLFAMGCHPCVMRRRPTIAISDQCHADSDMTYYHLILEFLTETGELVRRHREDSVGCHSHKVSYRLAGYGKVVRYVCVCRYSEYEGLEVRVHTRTDRRRAKTIVEK</sequence>
<organismHost>
    <name type="scientific">Crocodylus porosus</name>
    <name type="common">Saltwater crocodile</name>
    <name type="synonym">Estuarine crocodile</name>
    <dbReference type="NCBI Taxonomy" id="8502"/>
</organismHost>
<feature type="domain" description="F-box" evidence="2">
    <location>
        <begin position="1"/>
        <end position="44"/>
    </location>
</feature>
<gene>
    <name evidence="3" type="ORF">CRV012</name>
</gene>
<keyword evidence="1" id="KW-0040">ANK repeat</keyword>
<name>Q070N9_CPRVZ</name>
<dbReference type="EMBL" id="DQ356948">
    <property type="protein sequence ID" value="ABJ08903.1"/>
    <property type="molecule type" value="Genomic_DNA"/>
</dbReference>
<protein>
    <submittedName>
        <fullName evidence="3">F-box domain protein</fullName>
    </submittedName>
</protein>
<accession>Q070N9</accession>
<evidence type="ECO:0000256" key="1">
    <source>
        <dbReference type="ARBA" id="ARBA00023043"/>
    </source>
</evidence>
<evidence type="ECO:0000313" key="3">
    <source>
        <dbReference type="EMBL" id="ABJ08903.1"/>
    </source>
</evidence>
<dbReference type="Pfam" id="PF12937">
    <property type="entry name" value="F-box-like"/>
    <property type="match status" value="1"/>
</dbReference>
<reference evidence="3 4" key="1">
    <citation type="journal article" date="2006" name="J. Virol.">
        <title>Genome of crocodilepox virus.</title>
        <authorList>
            <person name="Afonso C.L."/>
            <person name="Tulman E.R."/>
            <person name="Delhon G."/>
            <person name="Lu Z."/>
            <person name="Viljoen G.J."/>
            <person name="Wallace D.B."/>
            <person name="Kutish G.F."/>
            <person name="Rock D.L."/>
        </authorList>
    </citation>
    <scope>NUCLEOTIDE SEQUENCE [LARGE SCALE GENOMIC DNA]</scope>
    <source>
        <strain evidence="4">Isolate Crocodylus niloticus/Zimbabwe/Ume/2001</strain>
    </source>
</reference>
<dbReference type="SUPFAM" id="SSF81383">
    <property type="entry name" value="F-box domain"/>
    <property type="match status" value="1"/>
</dbReference>
<evidence type="ECO:0000313" key="4">
    <source>
        <dbReference type="Proteomes" id="UP000011300"/>
    </source>
</evidence>
<evidence type="ECO:0000259" key="2">
    <source>
        <dbReference type="PROSITE" id="PS50181"/>
    </source>
</evidence>
<dbReference type="KEGG" id="vg:4363457"/>
<dbReference type="CDD" id="cd09917">
    <property type="entry name" value="F-box_SF"/>
    <property type="match status" value="1"/>
</dbReference>
<keyword evidence="4" id="KW-1185">Reference proteome</keyword>
<organism evidence="3 4">
    <name type="scientific">Nile crocodilepox virus (isolate Crocodylus niloticus/Zimbabwe/Ume/2001)</name>
    <name type="common">CRV</name>
    <dbReference type="NCBI Taxonomy" id="1289473"/>
    <lineage>
        <taxon>Viruses</taxon>
        <taxon>Varidnaviria</taxon>
        <taxon>Bamfordvirae</taxon>
        <taxon>Nucleocytoviricota</taxon>
        <taxon>Pokkesviricetes</taxon>
        <taxon>Chitovirales</taxon>
        <taxon>Poxviridae</taxon>
        <taxon>Chordopoxvirinae</taxon>
        <taxon>Crocodylidpoxvirus</taxon>
        <taxon>Crocodylidpoxvirus nilecrocodilepox</taxon>
        <taxon>Nile crocodilepox virus</taxon>
    </lineage>
</organism>
<dbReference type="Gene3D" id="2.60.120.260">
    <property type="entry name" value="Galactose-binding domain-like"/>
    <property type="match status" value="1"/>
</dbReference>
<dbReference type="InterPro" id="IPR001810">
    <property type="entry name" value="F-box_dom"/>
</dbReference>
<dbReference type="PROSITE" id="PS50181">
    <property type="entry name" value="FBOX"/>
    <property type="match status" value="1"/>
</dbReference>
<dbReference type="InterPro" id="IPR036047">
    <property type="entry name" value="F-box-like_dom_sf"/>
</dbReference>
<dbReference type="SMART" id="SM00256">
    <property type="entry name" value="FBOX"/>
    <property type="match status" value="1"/>
</dbReference>
<dbReference type="Proteomes" id="UP000011300">
    <property type="component" value="Segment"/>
</dbReference>